<proteinExistence type="predicted"/>
<keyword evidence="2" id="KW-1185">Reference proteome</keyword>
<name>A0ACC2L021_PERAE</name>
<evidence type="ECO:0000313" key="1">
    <source>
        <dbReference type="EMBL" id="KAJ8626809.1"/>
    </source>
</evidence>
<gene>
    <name evidence="1" type="ORF">MRB53_020116</name>
</gene>
<dbReference type="Proteomes" id="UP001234297">
    <property type="component" value="Chromosome 6"/>
</dbReference>
<evidence type="ECO:0000313" key="2">
    <source>
        <dbReference type="Proteomes" id="UP001234297"/>
    </source>
</evidence>
<sequence length="71" mass="8188">MLGSSYEFWKDDNRDGSNFQIWGILVWEDAVNPVSRIGWPSYDDRPSKLIGWLMIDRIADAIFVSTSHALK</sequence>
<accession>A0ACC2L021</accession>
<comment type="caution">
    <text evidence="1">The sequence shown here is derived from an EMBL/GenBank/DDBJ whole genome shotgun (WGS) entry which is preliminary data.</text>
</comment>
<reference evidence="1 2" key="1">
    <citation type="journal article" date="2022" name="Hortic Res">
        <title>A haplotype resolved chromosomal level avocado genome allows analysis of novel avocado genes.</title>
        <authorList>
            <person name="Nath O."/>
            <person name="Fletcher S.J."/>
            <person name="Hayward A."/>
            <person name="Shaw L.M."/>
            <person name="Masouleh A.K."/>
            <person name="Furtado A."/>
            <person name="Henry R.J."/>
            <person name="Mitter N."/>
        </authorList>
    </citation>
    <scope>NUCLEOTIDE SEQUENCE [LARGE SCALE GENOMIC DNA]</scope>
    <source>
        <strain evidence="2">cv. Hass</strain>
    </source>
</reference>
<dbReference type="EMBL" id="CM056814">
    <property type="protein sequence ID" value="KAJ8626809.1"/>
    <property type="molecule type" value="Genomic_DNA"/>
</dbReference>
<organism evidence="1 2">
    <name type="scientific">Persea americana</name>
    <name type="common">Avocado</name>
    <dbReference type="NCBI Taxonomy" id="3435"/>
    <lineage>
        <taxon>Eukaryota</taxon>
        <taxon>Viridiplantae</taxon>
        <taxon>Streptophyta</taxon>
        <taxon>Embryophyta</taxon>
        <taxon>Tracheophyta</taxon>
        <taxon>Spermatophyta</taxon>
        <taxon>Magnoliopsida</taxon>
        <taxon>Magnoliidae</taxon>
        <taxon>Laurales</taxon>
        <taxon>Lauraceae</taxon>
        <taxon>Persea</taxon>
    </lineage>
</organism>
<protein>
    <submittedName>
        <fullName evidence="1">Uncharacterized protein</fullName>
    </submittedName>
</protein>